<dbReference type="SUPFAM" id="SSF56112">
    <property type="entry name" value="Protein kinase-like (PK-like)"/>
    <property type="match status" value="1"/>
</dbReference>
<reference evidence="1" key="1">
    <citation type="submission" date="2011-02" db="EMBL/GenBank/DDBJ databases">
        <authorList>
            <person name="Aslett M."/>
        </authorList>
    </citation>
    <scope>NUCLEOTIDE SEQUENCE</scope>
    <source>
        <strain evidence="1">Liverpool</strain>
    </source>
</reference>
<dbReference type="eggNOG" id="ENOG502RUD4">
    <property type="taxonomic scope" value="Eukaryota"/>
</dbReference>
<reference evidence="1" key="2">
    <citation type="submission" date="2011-03" db="EMBL/GenBank/DDBJ databases">
        <title>Comparative genomics and transcriptomics of Neospora caninum and Toxoplasma gondii.</title>
        <authorList>
            <person name="Reid A.J."/>
            <person name="Sohal A."/>
            <person name="Harris D."/>
            <person name="Quail M."/>
            <person name="Sanders M."/>
            <person name="Berriman M."/>
            <person name="Wastling J.M."/>
            <person name="Pain A."/>
        </authorList>
    </citation>
    <scope>NUCLEOTIDE SEQUENCE</scope>
    <source>
        <strain evidence="1">Liverpool</strain>
    </source>
</reference>
<evidence type="ECO:0000313" key="2">
    <source>
        <dbReference type="EMBL" id="CEL66968.1"/>
    </source>
</evidence>
<dbReference type="VEuPathDB" id="ToxoDB:NCLIV_027710"/>
<keyword evidence="2" id="KW-0418">Kinase</keyword>
<protein>
    <submittedName>
        <fullName evidence="2">Rhoptry kinase family protein ROP31, putative</fullName>
    </submittedName>
</protein>
<dbReference type="InterPro" id="IPR011009">
    <property type="entry name" value="Kinase-like_dom_sf"/>
</dbReference>
<dbReference type="EMBL" id="FR823389">
    <property type="protein sequence ID" value="CBZ52982.1"/>
    <property type="molecule type" value="Genomic_DNA"/>
</dbReference>
<evidence type="ECO:0000313" key="3">
    <source>
        <dbReference type="Proteomes" id="UP000007494"/>
    </source>
</evidence>
<dbReference type="AlphaFoldDB" id="F0VGY8"/>
<dbReference type="OrthoDB" id="346907at2759"/>
<organism evidence="1 3">
    <name type="scientific">Neospora caninum (strain Liverpool)</name>
    <dbReference type="NCBI Taxonomy" id="572307"/>
    <lineage>
        <taxon>Eukaryota</taxon>
        <taxon>Sar</taxon>
        <taxon>Alveolata</taxon>
        <taxon>Apicomplexa</taxon>
        <taxon>Conoidasida</taxon>
        <taxon>Coccidia</taxon>
        <taxon>Eucoccidiorida</taxon>
        <taxon>Eimeriorina</taxon>
        <taxon>Sarcocystidae</taxon>
        <taxon>Neospora</taxon>
    </lineage>
</organism>
<accession>F0VGY8</accession>
<dbReference type="Gene3D" id="3.30.200.20">
    <property type="entry name" value="Phosphorylase Kinase, domain 1"/>
    <property type="match status" value="1"/>
</dbReference>
<dbReference type="EMBL" id="LN714482">
    <property type="protein sequence ID" value="CEL66968.1"/>
    <property type="molecule type" value="Genomic_DNA"/>
</dbReference>
<sequence>MGLETGQDALAHGCRTVNLKDTEACTQSGQDARDLLISSRVMPHDEKLLCLNLWRGGTASAYSMTQENGPKIALKIMSRYVRVGNSAAVLSVGVLAMQILRREAGVVVLLGTQDPGDTPQKHRLLVLSDMPQLPGKKNWFSPEQSRMIYILCAPFLDSTTKSFEARISAAAQMAKIVARFHHKLLVHGDVKPSNFFVSDNGMVLLGNFLSVFLRGELSINIRMATQFSDVWVELNQNSYILAFTTYFIWCSRLPWGMPIDERAYDRIVAPLDHNRPETVNFGNCNEMPSGIQQDIQALPSEKPQTALTPERALAELKIFKPYPPESAAHAQCTHSCEHENVDRSRIRSM</sequence>
<keyword evidence="2" id="KW-0808">Transferase</keyword>
<dbReference type="InParanoid" id="F0VGY8"/>
<reference evidence="3" key="3">
    <citation type="journal article" date="2012" name="PLoS Pathog.">
        <title>Comparative genomics of the apicomplexan parasites Toxoplasma gondii and Neospora caninum: Coccidia differing in host range and transmission strategy.</title>
        <authorList>
            <person name="Reid A.J."/>
            <person name="Vermont S.J."/>
            <person name="Cotton J.A."/>
            <person name="Harris D."/>
            <person name="Hill-Cawthorne G.A."/>
            <person name="Konen-Waisman S."/>
            <person name="Latham S.M."/>
            <person name="Mourier T."/>
            <person name="Norton R."/>
            <person name="Quail M.A."/>
            <person name="Sanders M."/>
            <person name="Shanmugam D."/>
            <person name="Sohal A."/>
            <person name="Wasmuth J.D."/>
            <person name="Brunk B."/>
            <person name="Grigg M.E."/>
            <person name="Howard J.C."/>
            <person name="Parkinson J."/>
            <person name="Roos D.S."/>
            <person name="Trees A.J."/>
            <person name="Berriman M."/>
            <person name="Pain A."/>
            <person name="Wastling J.M."/>
        </authorList>
    </citation>
    <scope>NUCLEOTIDE SEQUENCE [LARGE SCALE GENOMIC DNA]</scope>
    <source>
        <strain evidence="3">Liverpool</strain>
    </source>
</reference>
<dbReference type="GO" id="GO:0004672">
    <property type="term" value="F:protein kinase activity"/>
    <property type="evidence" value="ECO:0007669"/>
    <property type="project" value="InterPro"/>
</dbReference>
<reference evidence="2" key="4">
    <citation type="journal article" date="2015" name="PLoS ONE">
        <title>Comprehensive Evaluation of Toxoplasma gondii VEG and Neospora caninum LIV Genomes with Tachyzoite Stage Transcriptome and Proteome Defines Novel Transcript Features.</title>
        <authorList>
            <person name="Ramaprasad A."/>
            <person name="Mourier T."/>
            <person name="Naeem R."/>
            <person name="Malas T.B."/>
            <person name="Moussa E."/>
            <person name="Panigrahi A."/>
            <person name="Vermont S.J."/>
            <person name="Otto T.D."/>
            <person name="Wastling J."/>
            <person name="Pain A."/>
        </authorList>
    </citation>
    <scope>NUCLEOTIDE SEQUENCE</scope>
    <source>
        <strain evidence="2">Liverpool</strain>
    </source>
</reference>
<dbReference type="GeneID" id="13443013"/>
<keyword evidence="3" id="KW-1185">Reference proteome</keyword>
<dbReference type="Gene3D" id="1.10.510.10">
    <property type="entry name" value="Transferase(Phosphotransferase) domain 1"/>
    <property type="match status" value="1"/>
</dbReference>
<evidence type="ECO:0000313" key="1">
    <source>
        <dbReference type="EMBL" id="CBZ52982.1"/>
    </source>
</evidence>
<dbReference type="PROSITE" id="PS00108">
    <property type="entry name" value="PROTEIN_KINASE_ST"/>
    <property type="match status" value="1"/>
</dbReference>
<proteinExistence type="predicted"/>
<dbReference type="OMA" id="MKIMRRE"/>
<name>F0VGY8_NEOCL</name>
<dbReference type="InterPro" id="IPR008271">
    <property type="entry name" value="Ser/Thr_kinase_AS"/>
</dbReference>
<dbReference type="RefSeq" id="XP_003883014.1">
    <property type="nucleotide sequence ID" value="XM_003882965.1"/>
</dbReference>
<dbReference type="Proteomes" id="UP000007494">
    <property type="component" value="Chromosome VIIb"/>
</dbReference>
<gene>
    <name evidence="2" type="ORF">BN1204_027710</name>
    <name evidence="1" type="ORF">NCLIV_027710</name>
</gene>